<dbReference type="AlphaFoldDB" id="A0A1B7XRF2"/>
<keyword evidence="6" id="KW-1185">Reference proteome</keyword>
<dbReference type="GeneID" id="28872659"/>
<comment type="caution">
    <text evidence="5">The sequence shown here is derived from an EMBL/GenBank/DDBJ whole genome shotgun (WGS) entry which is preliminary data.</text>
</comment>
<feature type="domain" description="S1-like" evidence="4">
    <location>
        <begin position="98"/>
        <end position="162"/>
    </location>
</feature>
<dbReference type="Gene3D" id="2.40.50.140">
    <property type="entry name" value="Nucleic acid-binding proteins"/>
    <property type="match status" value="1"/>
</dbReference>
<evidence type="ECO:0000259" key="4">
    <source>
        <dbReference type="Pfam" id="PF01176"/>
    </source>
</evidence>
<dbReference type="Pfam" id="PF01176">
    <property type="entry name" value="eIF-1a"/>
    <property type="match status" value="1"/>
</dbReference>
<evidence type="ECO:0000313" key="5">
    <source>
        <dbReference type="EMBL" id="OBR02352.1"/>
    </source>
</evidence>
<dbReference type="VEuPathDB" id="FungiDB:CH63R_13578"/>
<evidence type="ECO:0000256" key="1">
    <source>
        <dbReference type="ARBA" id="ARBA00007340"/>
    </source>
</evidence>
<sequence length="207" mass="23441">MYLCTLIVAARPAPRPPSRKSTDRGNYPTIVTHHLLEEKKKTEKKKSSLTIILPPSPPLIASESLDSLLCLPNMGRPKRTALQAAEDTLTPPDTLDKNQAIVRVIKAEGNNLYLCELPNKKDLVLELAQRFRNTIWIKRGGYVLAETYDEPDGRLMGEIVNVVRDEKAWRKRPYWPSEFAKTNTYDDSEESDSNVGKMPPSDSEDDY</sequence>
<dbReference type="GO" id="GO:0003723">
    <property type="term" value="F:RNA binding"/>
    <property type="evidence" value="ECO:0007669"/>
    <property type="project" value="UniProtKB-KW"/>
</dbReference>
<organism evidence="5 6">
    <name type="scientific">Colletotrichum higginsianum (strain IMI 349063)</name>
    <name type="common">Crucifer anthracnose fungus</name>
    <dbReference type="NCBI Taxonomy" id="759273"/>
    <lineage>
        <taxon>Eukaryota</taxon>
        <taxon>Fungi</taxon>
        <taxon>Dikarya</taxon>
        <taxon>Ascomycota</taxon>
        <taxon>Pezizomycotina</taxon>
        <taxon>Sordariomycetes</taxon>
        <taxon>Hypocreomycetidae</taxon>
        <taxon>Glomerellales</taxon>
        <taxon>Glomerellaceae</taxon>
        <taxon>Colletotrichum</taxon>
        <taxon>Colletotrichum destructivum species complex</taxon>
    </lineage>
</organism>
<proteinExistence type="inferred from homology"/>
<dbReference type="GO" id="GO:0005634">
    <property type="term" value="C:nucleus"/>
    <property type="evidence" value="ECO:0007669"/>
    <property type="project" value="TreeGrafter"/>
</dbReference>
<dbReference type="PANTHER" id="PTHR21641:SF0">
    <property type="entry name" value="RNA-BINDING PROTEIN EIF1AD-RELATED"/>
    <property type="match status" value="1"/>
</dbReference>
<dbReference type="InterPro" id="IPR006196">
    <property type="entry name" value="RNA-binding_domain_S1_IF1"/>
</dbReference>
<dbReference type="SMART" id="SM00652">
    <property type="entry name" value="eIF1a"/>
    <property type="match status" value="1"/>
</dbReference>
<dbReference type="RefSeq" id="XP_018150870.1">
    <property type="nucleotide sequence ID" value="XM_018308552.1"/>
</dbReference>
<comment type="similarity">
    <text evidence="1">Belongs to the EIF1AD family.</text>
</comment>
<dbReference type="Proteomes" id="UP000092177">
    <property type="component" value="Chromosome 10"/>
</dbReference>
<keyword evidence="5" id="KW-0396">Initiation factor</keyword>
<dbReference type="InterPro" id="IPR012340">
    <property type="entry name" value="NA-bd_OB-fold"/>
</dbReference>
<dbReference type="OrthoDB" id="1738325at2759"/>
<feature type="region of interest" description="Disordered" evidence="3">
    <location>
        <begin position="179"/>
        <end position="207"/>
    </location>
</feature>
<dbReference type="PANTHER" id="PTHR21641">
    <property type="entry name" value="TRANSLATION INITIATION FACTOR-RELATED"/>
    <property type="match status" value="1"/>
</dbReference>
<reference evidence="6" key="1">
    <citation type="journal article" date="2017" name="BMC Genomics">
        <title>Gapless genome assembly of Colletotrichum higginsianum reveals chromosome structure and association of transposable elements with secondary metabolite gene clusters.</title>
        <authorList>
            <person name="Dallery J.-F."/>
            <person name="Lapalu N."/>
            <person name="Zampounis A."/>
            <person name="Pigne S."/>
            <person name="Luyten I."/>
            <person name="Amselem J."/>
            <person name="Wittenberg A.H.J."/>
            <person name="Zhou S."/>
            <person name="de Queiroz M.V."/>
            <person name="Robin G.P."/>
            <person name="Auger A."/>
            <person name="Hainaut M."/>
            <person name="Henrissat B."/>
            <person name="Kim K.-T."/>
            <person name="Lee Y.-H."/>
            <person name="Lespinet O."/>
            <person name="Schwartz D.C."/>
            <person name="Thon M.R."/>
            <person name="O'Connell R.J."/>
        </authorList>
    </citation>
    <scope>NUCLEOTIDE SEQUENCE [LARGE SCALE GENOMIC DNA]</scope>
    <source>
        <strain evidence="6">IMI 349063</strain>
    </source>
</reference>
<evidence type="ECO:0000256" key="3">
    <source>
        <dbReference type="SAM" id="MobiDB-lite"/>
    </source>
</evidence>
<keyword evidence="2" id="KW-0694">RNA-binding</keyword>
<dbReference type="SUPFAM" id="SSF50249">
    <property type="entry name" value="Nucleic acid-binding proteins"/>
    <property type="match status" value="1"/>
</dbReference>
<dbReference type="KEGG" id="chig:CH63R_13578"/>
<gene>
    <name evidence="5" type="ORF">CH63R_13578</name>
</gene>
<dbReference type="GO" id="GO:0003743">
    <property type="term" value="F:translation initiation factor activity"/>
    <property type="evidence" value="ECO:0007669"/>
    <property type="project" value="UniProtKB-KW"/>
</dbReference>
<evidence type="ECO:0000313" key="6">
    <source>
        <dbReference type="Proteomes" id="UP000092177"/>
    </source>
</evidence>
<accession>A0A1B7XRF2</accession>
<keyword evidence="5" id="KW-0648">Protein biosynthesis</keyword>
<protein>
    <submittedName>
        <fullName evidence="5">Translation initiation factor 1A/IF-1</fullName>
    </submittedName>
</protein>
<evidence type="ECO:0000256" key="2">
    <source>
        <dbReference type="ARBA" id="ARBA00022884"/>
    </source>
</evidence>
<name>A0A1B7XRF2_COLHI</name>
<dbReference type="InterPro" id="IPR001253">
    <property type="entry name" value="TIF_eIF-1A"/>
</dbReference>
<dbReference type="EMBL" id="LTAN01000010">
    <property type="protein sequence ID" value="OBR02352.1"/>
    <property type="molecule type" value="Genomic_DNA"/>
</dbReference>
<dbReference type="InterPro" id="IPR039294">
    <property type="entry name" value="EIF1AD"/>
</dbReference>